<evidence type="ECO:0000313" key="2">
    <source>
        <dbReference type="EMBL" id="PIL24673.1"/>
    </source>
</evidence>
<reference evidence="2 3" key="1">
    <citation type="journal article" date="2015" name="Sci. Rep.">
        <title>Chromosome-level genome map provides insights into diverse defense mechanisms in the medicinal fungus Ganoderma sinense.</title>
        <authorList>
            <person name="Zhu Y."/>
            <person name="Xu J."/>
            <person name="Sun C."/>
            <person name="Zhou S."/>
            <person name="Xu H."/>
            <person name="Nelson D.R."/>
            <person name="Qian J."/>
            <person name="Song J."/>
            <person name="Luo H."/>
            <person name="Xiang L."/>
            <person name="Li Y."/>
            <person name="Xu Z."/>
            <person name="Ji A."/>
            <person name="Wang L."/>
            <person name="Lu S."/>
            <person name="Hayward A."/>
            <person name="Sun W."/>
            <person name="Li X."/>
            <person name="Schwartz D.C."/>
            <person name="Wang Y."/>
            <person name="Chen S."/>
        </authorList>
    </citation>
    <scope>NUCLEOTIDE SEQUENCE [LARGE SCALE GENOMIC DNA]</scope>
    <source>
        <strain evidence="2 3">ZZ0214-1</strain>
    </source>
</reference>
<organism evidence="2 3">
    <name type="scientific">Ganoderma sinense ZZ0214-1</name>
    <dbReference type="NCBI Taxonomy" id="1077348"/>
    <lineage>
        <taxon>Eukaryota</taxon>
        <taxon>Fungi</taxon>
        <taxon>Dikarya</taxon>
        <taxon>Basidiomycota</taxon>
        <taxon>Agaricomycotina</taxon>
        <taxon>Agaricomycetes</taxon>
        <taxon>Polyporales</taxon>
        <taxon>Polyporaceae</taxon>
        <taxon>Ganoderma</taxon>
    </lineage>
</organism>
<feature type="region of interest" description="Disordered" evidence="1">
    <location>
        <begin position="240"/>
        <end position="272"/>
    </location>
</feature>
<dbReference type="STRING" id="1077348.A0A2G8RT53"/>
<dbReference type="Proteomes" id="UP000230002">
    <property type="component" value="Unassembled WGS sequence"/>
</dbReference>
<comment type="caution">
    <text evidence="2">The sequence shown here is derived from an EMBL/GenBank/DDBJ whole genome shotgun (WGS) entry which is preliminary data.</text>
</comment>
<proteinExistence type="predicted"/>
<evidence type="ECO:0000313" key="3">
    <source>
        <dbReference type="Proteomes" id="UP000230002"/>
    </source>
</evidence>
<feature type="compositionally biased region" description="Low complexity" evidence="1">
    <location>
        <begin position="262"/>
        <end position="272"/>
    </location>
</feature>
<accession>A0A2G8RT53</accession>
<dbReference type="EMBL" id="AYKW01000056">
    <property type="protein sequence ID" value="PIL24673.1"/>
    <property type="molecule type" value="Genomic_DNA"/>
</dbReference>
<sequence>MNERTNERTESTSRAEVWHQAHETAAMIACVFSFASSSACSNAFRCSCTILRPSILLCTRGGDIAPAPPGGVSPSAMPASHFSIRTRLRSALSHSVRHPPSLFLSARIFLPASVVAAAFTCVCSDIVASDVAVLVVNVRRFVRSGIAAAGVAGPLSGGGGGNSALTGETCGEYRSSYSSSPSSSWSPSRAPWSGSTSQSFASSTMLSSSVASAFPAVGAERVEEGPGVCALELASGAVTRSSSSGRRERASVPPGSAEILRNSRSYSSSSRTWPSRSRVASLIRRIMSDASRSSVPVPVPATDDVELESGRGSAASRWRSWARNFSVYSRSAARIAIGSCCSGCRRGRVGDATGLRKPGSSVEDTSAAAVAVVGASRSDSDSGCPKSSSCAGECGDAPLSWAASEFAAGDPLLPPLLPKCTSSSYGVCECGEDSS</sequence>
<keyword evidence="3" id="KW-1185">Reference proteome</keyword>
<protein>
    <submittedName>
        <fullName evidence="2">Uncharacterized protein</fullName>
    </submittedName>
</protein>
<name>A0A2G8RT53_9APHY</name>
<evidence type="ECO:0000256" key="1">
    <source>
        <dbReference type="SAM" id="MobiDB-lite"/>
    </source>
</evidence>
<dbReference type="AlphaFoldDB" id="A0A2G8RT53"/>
<gene>
    <name evidence="2" type="ORF">GSI_12557</name>
</gene>